<evidence type="ECO:0000256" key="1">
    <source>
        <dbReference type="ARBA" id="ARBA00022741"/>
    </source>
</evidence>
<evidence type="ECO:0000256" key="2">
    <source>
        <dbReference type="ARBA" id="ARBA00022840"/>
    </source>
</evidence>
<gene>
    <name evidence="4" type="ORF">Cadr_000007589</name>
</gene>
<dbReference type="STRING" id="9838.ENSCDRP00005020310"/>
<dbReference type="InterPro" id="IPR052267">
    <property type="entry name" value="N-DRC_Component"/>
</dbReference>
<keyword evidence="2" id="KW-0067">ATP-binding</keyword>
<comment type="caution">
    <text evidence="4">The sequence shown here is derived from an EMBL/GenBank/DDBJ whole genome shotgun (WGS) entry which is preliminary data.</text>
</comment>
<dbReference type="PANTHER" id="PTHR14690:SF8">
    <property type="entry name" value="DYNEIN REGULATORY COMPLEX PROTEIN 11"/>
    <property type="match status" value="1"/>
</dbReference>
<keyword evidence="5" id="KW-1185">Reference proteome</keyword>
<feature type="region of interest" description="Disordered" evidence="3">
    <location>
        <begin position="91"/>
        <end position="118"/>
    </location>
</feature>
<dbReference type="GO" id="GO:0005524">
    <property type="term" value="F:ATP binding"/>
    <property type="evidence" value="ECO:0007669"/>
    <property type="project" value="UniProtKB-KW"/>
</dbReference>
<dbReference type="EMBL" id="JWIN03000005">
    <property type="protein sequence ID" value="KAB1278760.1"/>
    <property type="molecule type" value="Genomic_DNA"/>
</dbReference>
<dbReference type="FunFam" id="1.10.8.60:FF:000064">
    <property type="entry name" value="IQ motif containing with AAA domain 1"/>
    <property type="match status" value="1"/>
</dbReference>
<dbReference type="Proteomes" id="UP000299084">
    <property type="component" value="Unassembled WGS sequence"/>
</dbReference>
<evidence type="ECO:0000313" key="5">
    <source>
        <dbReference type="Proteomes" id="UP000299084"/>
    </source>
</evidence>
<dbReference type="PANTHER" id="PTHR14690">
    <property type="entry name" value="IQ MOTIF CONTAINING WITH AAA DOMAIN 1"/>
    <property type="match status" value="1"/>
</dbReference>
<evidence type="ECO:0000313" key="4">
    <source>
        <dbReference type="EMBL" id="KAB1278760.1"/>
    </source>
</evidence>
<accession>A0A5N4E641</accession>
<reference evidence="4 5" key="1">
    <citation type="journal article" date="2019" name="Mol. Ecol. Resour.">
        <title>Improving Illumina assemblies with Hi-C and long reads: an example with the North African dromedary.</title>
        <authorList>
            <person name="Elbers J.P."/>
            <person name="Rogers M.F."/>
            <person name="Perelman P.L."/>
            <person name="Proskuryakova A.A."/>
            <person name="Serdyukova N.A."/>
            <person name="Johnson W.E."/>
            <person name="Horin P."/>
            <person name="Corander J."/>
            <person name="Murphy D."/>
            <person name="Burger P.A."/>
        </authorList>
    </citation>
    <scope>NUCLEOTIDE SEQUENCE [LARGE SCALE GENOMIC DNA]</scope>
    <source>
        <strain evidence="4">Drom800</strain>
        <tissue evidence="4">Blood</tissue>
    </source>
</reference>
<sequence>MIIQRNKGVITDALSVSCLAKISDGFTQGHVVQVVKEVLTERRIRQQARKPLTAVEFITALTSMSPVYQEEEESFKVWYAKTPMGRKRALALTGGNAENEKDKGKKKGNKRETEKKKK</sequence>
<keyword evidence="1" id="KW-0547">Nucleotide-binding</keyword>
<name>A0A5N4E641_CAMDR</name>
<proteinExistence type="predicted"/>
<protein>
    <submittedName>
        <fullName evidence="4">Dynein regulatory complex protein 11</fullName>
    </submittedName>
</protein>
<organism evidence="4 5">
    <name type="scientific">Camelus dromedarius</name>
    <name type="common">Dromedary</name>
    <name type="synonym">Arabian camel</name>
    <dbReference type="NCBI Taxonomy" id="9838"/>
    <lineage>
        <taxon>Eukaryota</taxon>
        <taxon>Metazoa</taxon>
        <taxon>Chordata</taxon>
        <taxon>Craniata</taxon>
        <taxon>Vertebrata</taxon>
        <taxon>Euteleostomi</taxon>
        <taxon>Mammalia</taxon>
        <taxon>Eutheria</taxon>
        <taxon>Laurasiatheria</taxon>
        <taxon>Artiodactyla</taxon>
        <taxon>Tylopoda</taxon>
        <taxon>Camelidae</taxon>
        <taxon>Camelus</taxon>
    </lineage>
</organism>
<dbReference type="AlphaFoldDB" id="A0A5N4E641"/>
<evidence type="ECO:0000256" key="3">
    <source>
        <dbReference type="SAM" id="MobiDB-lite"/>
    </source>
</evidence>